<sequence length="488" mass="53702">MNLTPIHIRGRRKRPLPEESPAPIKSAKRTGGRPRLTPQALFHSSQHSQSARRRAEQSQSEQHGRKRKKLHCYSHLESLPVELLERIFLYALNLQLPRASPALGAALSREGVYRVLILTAFWDDHCDGDDGEGVGGTGAWRSISRMFRPMDAPPVLSYAERSALQVGVLRCRWCTVSRVMAQVPALTRLVVLRRWVGAGVRMDKAQAEELERAMAGMSRQTIFEGYIPAAVDSHGGNTAETGGSATPYTMTITPKISIRIDCPETASQTVYPILGVAAFPDHLLRGATTTTEKGASFTTPHAQFLELLRLASNHTHSTPTHPPTPTAQKSITLSRTALQEGIHTAITQRNHPLLLTLLKLDEHHHRTSTPHPYTLPPSHFHTAASLHPADPTTFQLLLRTSAESLPADDSAITQWAMHQGGPLGRWVLDLMTAMPQLVDAALANPAREAVFYMGRANEGVELARRYVREVVGVGGLESWMGEGEVDLE</sequence>
<evidence type="ECO:0000256" key="1">
    <source>
        <dbReference type="SAM" id="MobiDB-lite"/>
    </source>
</evidence>
<accession>A0A2I2FKE8</accession>
<dbReference type="EMBL" id="KZ559122">
    <property type="protein sequence ID" value="PLB41093.1"/>
    <property type="molecule type" value="Genomic_DNA"/>
</dbReference>
<gene>
    <name evidence="2" type="ORF">BDW47DRAFT_123150</name>
</gene>
<evidence type="ECO:0000313" key="3">
    <source>
        <dbReference type="Proteomes" id="UP000234585"/>
    </source>
</evidence>
<keyword evidence="3" id="KW-1185">Reference proteome</keyword>
<dbReference type="Proteomes" id="UP000234585">
    <property type="component" value="Unassembled WGS sequence"/>
</dbReference>
<dbReference type="RefSeq" id="XP_024675105.1">
    <property type="nucleotide sequence ID" value="XM_024815999.1"/>
</dbReference>
<dbReference type="OrthoDB" id="4167490at2759"/>
<organism evidence="2 3">
    <name type="scientific">Aspergillus candidus</name>
    <dbReference type="NCBI Taxonomy" id="41067"/>
    <lineage>
        <taxon>Eukaryota</taxon>
        <taxon>Fungi</taxon>
        <taxon>Dikarya</taxon>
        <taxon>Ascomycota</taxon>
        <taxon>Pezizomycotina</taxon>
        <taxon>Eurotiomycetes</taxon>
        <taxon>Eurotiomycetidae</taxon>
        <taxon>Eurotiales</taxon>
        <taxon>Aspergillaceae</taxon>
        <taxon>Aspergillus</taxon>
        <taxon>Aspergillus subgen. Circumdati</taxon>
    </lineage>
</organism>
<proteinExistence type="predicted"/>
<evidence type="ECO:0000313" key="2">
    <source>
        <dbReference type="EMBL" id="PLB41093.1"/>
    </source>
</evidence>
<name>A0A2I2FKE8_ASPCN</name>
<feature type="region of interest" description="Disordered" evidence="1">
    <location>
        <begin position="1"/>
        <end position="69"/>
    </location>
</feature>
<reference evidence="2 3" key="1">
    <citation type="submission" date="2017-12" db="EMBL/GenBank/DDBJ databases">
        <authorList>
            <consortium name="DOE Joint Genome Institute"/>
            <person name="Haridas S."/>
            <person name="Kjaerbolling I."/>
            <person name="Vesth T.C."/>
            <person name="Frisvad J.C."/>
            <person name="Nybo J.L."/>
            <person name="Theobald S."/>
            <person name="Kuo A."/>
            <person name="Bowyer P."/>
            <person name="Matsuda Y."/>
            <person name="Mondo S."/>
            <person name="Lyhne E.K."/>
            <person name="Kogle M.E."/>
            <person name="Clum A."/>
            <person name="Lipzen A."/>
            <person name="Salamov A."/>
            <person name="Ngan C.Y."/>
            <person name="Daum C."/>
            <person name="Chiniquy J."/>
            <person name="Barry K."/>
            <person name="LaButti K."/>
            <person name="Simmons B.A."/>
            <person name="Magnuson J.K."/>
            <person name="Mortensen U.H."/>
            <person name="Larsen T.O."/>
            <person name="Grigoriev I.V."/>
            <person name="Baker S.E."/>
            <person name="Andersen M.R."/>
            <person name="Nordberg H.P."/>
            <person name="Cantor M.N."/>
            <person name="Hua S.X."/>
        </authorList>
    </citation>
    <scope>NUCLEOTIDE SEQUENCE [LARGE SCALE GENOMIC DNA]</scope>
    <source>
        <strain evidence="2 3">CBS 102.13</strain>
    </source>
</reference>
<dbReference type="GeneID" id="36523159"/>
<protein>
    <submittedName>
        <fullName evidence="2">Uncharacterized protein</fullName>
    </submittedName>
</protein>
<dbReference type="AlphaFoldDB" id="A0A2I2FKE8"/>